<dbReference type="RefSeq" id="WP_215505749.1">
    <property type="nucleotide sequence ID" value="NZ_CP076361.1"/>
</dbReference>
<dbReference type="InterPro" id="IPR009061">
    <property type="entry name" value="DNA-bd_dom_put_sf"/>
</dbReference>
<evidence type="ECO:0000313" key="2">
    <source>
        <dbReference type="Proteomes" id="UP000679352"/>
    </source>
</evidence>
<dbReference type="KEGG" id="gfu:KM031_10175"/>
<dbReference type="InterPro" id="IPR010260">
    <property type="entry name" value="AlpA"/>
</dbReference>
<protein>
    <submittedName>
        <fullName evidence="1">AlpA family phage regulatory protein</fullName>
    </submittedName>
</protein>
<organism evidence="1 2">
    <name type="scientific">Gemmobacter fulvus</name>
    <dbReference type="NCBI Taxonomy" id="2840474"/>
    <lineage>
        <taxon>Bacteria</taxon>
        <taxon>Pseudomonadati</taxon>
        <taxon>Pseudomonadota</taxon>
        <taxon>Alphaproteobacteria</taxon>
        <taxon>Rhodobacterales</taxon>
        <taxon>Paracoccaceae</taxon>
        <taxon>Gemmobacter</taxon>
    </lineage>
</organism>
<dbReference type="InterPro" id="IPR036388">
    <property type="entry name" value="WH-like_DNA-bd_sf"/>
</dbReference>
<dbReference type="EMBL" id="CP076361">
    <property type="protein sequence ID" value="QWK89237.1"/>
    <property type="molecule type" value="Genomic_DNA"/>
</dbReference>
<keyword evidence="2" id="KW-1185">Reference proteome</keyword>
<dbReference type="Proteomes" id="UP000679352">
    <property type="component" value="Chromosome"/>
</dbReference>
<proteinExistence type="predicted"/>
<evidence type="ECO:0000313" key="1">
    <source>
        <dbReference type="EMBL" id="QWK89237.1"/>
    </source>
</evidence>
<gene>
    <name evidence="1" type="ORF">KM031_10175</name>
</gene>
<dbReference type="AlphaFoldDB" id="A0A975P4J6"/>
<reference evidence="1" key="1">
    <citation type="submission" date="2021-06" db="EMBL/GenBank/DDBJ databases">
        <title>Direct submission.</title>
        <authorList>
            <person name="Lee C.-S."/>
            <person name="Jin L."/>
        </authorList>
    </citation>
    <scope>NUCLEOTIDE SEQUENCE</scope>
    <source>
        <strain evidence="1">Con5</strain>
    </source>
</reference>
<dbReference type="Gene3D" id="1.10.10.10">
    <property type="entry name" value="Winged helix-like DNA-binding domain superfamily/Winged helix DNA-binding domain"/>
    <property type="match status" value="1"/>
</dbReference>
<sequence length="59" mass="6651">MAYATDRQLAARFGVHRATIWRWEAGNAEGFPKSVQLSPGCRRWCLADVEAWEKSRAAA</sequence>
<name>A0A975P4J6_9RHOB</name>
<accession>A0A975P4J6</accession>
<dbReference type="SUPFAM" id="SSF46955">
    <property type="entry name" value="Putative DNA-binding domain"/>
    <property type="match status" value="1"/>
</dbReference>
<dbReference type="Pfam" id="PF05930">
    <property type="entry name" value="Phage_AlpA"/>
    <property type="match status" value="1"/>
</dbReference>